<evidence type="ECO:0000256" key="1">
    <source>
        <dbReference type="ARBA" id="ARBA00007797"/>
    </source>
</evidence>
<dbReference type="GO" id="GO:0000480">
    <property type="term" value="P:endonucleolytic cleavage in 5'-ETS of tricistronic rRNA transcript (SSU-rRNA, 5.8S rRNA, LSU-rRNA)"/>
    <property type="evidence" value="ECO:0007669"/>
    <property type="project" value="EnsemblFungi"/>
</dbReference>
<dbReference type="STRING" id="1081109.A0A166UNF8"/>
<evidence type="ECO:0000259" key="3">
    <source>
        <dbReference type="Pfam" id="PF03914"/>
    </source>
</evidence>
<dbReference type="PANTHER" id="PTHR12455:SF0">
    <property type="entry name" value="NUCLEOLAR COMPLEX PROTEIN 4 HOMOLOG"/>
    <property type="match status" value="1"/>
</dbReference>
<comment type="similarity">
    <text evidence="1">Belongs to the CBF/MAK21 family.</text>
</comment>
<dbReference type="OrthoDB" id="10263185at2759"/>
<keyword evidence="5" id="KW-1185">Reference proteome</keyword>
<protein>
    <submittedName>
        <fullName evidence="4">CCAAT-binding factor</fullName>
    </submittedName>
</protein>
<dbReference type="GO" id="GO:0000472">
    <property type="term" value="P:endonucleolytic cleavage to generate mature 5'-end of SSU-rRNA from (SSU-rRNA, 5.8S rRNA, LSU-rRNA)"/>
    <property type="evidence" value="ECO:0007669"/>
    <property type="project" value="EnsemblFungi"/>
</dbReference>
<dbReference type="GO" id="GO:0005829">
    <property type="term" value="C:cytosol"/>
    <property type="evidence" value="ECO:0007669"/>
    <property type="project" value="EnsemblFungi"/>
</dbReference>
<dbReference type="Proteomes" id="UP000078544">
    <property type="component" value="Unassembled WGS sequence"/>
</dbReference>
<dbReference type="EMBL" id="AZGY01000001">
    <property type="protein sequence ID" value="OAA32750.1"/>
    <property type="molecule type" value="Genomic_DNA"/>
</dbReference>
<name>A0A166UNF8_9HYPO</name>
<comment type="caution">
    <text evidence="4">The sequence shown here is derived from an EMBL/GenBank/DDBJ whole genome shotgun (WGS) entry which is preliminary data.</text>
</comment>
<dbReference type="GO" id="GO:0000447">
    <property type="term" value="P:endonucleolytic cleavage in ITS1 to separate SSU-rRNA from 5.8S rRNA and LSU-rRNA from tricistronic rRNA transcript (SSU-rRNA, 5.8S rRNA, LSU-rRNA)"/>
    <property type="evidence" value="ECO:0007669"/>
    <property type="project" value="EnsemblFungi"/>
</dbReference>
<dbReference type="GO" id="GO:0032040">
    <property type="term" value="C:small-subunit processome"/>
    <property type="evidence" value="ECO:0007669"/>
    <property type="project" value="EnsemblFungi"/>
</dbReference>
<accession>A0A166UNF8</accession>
<dbReference type="InterPro" id="IPR027193">
    <property type="entry name" value="Noc4"/>
</dbReference>
<dbReference type="PANTHER" id="PTHR12455">
    <property type="entry name" value="NUCLEOLAR COMPLEX PROTEIN 4"/>
    <property type="match status" value="1"/>
</dbReference>
<dbReference type="GO" id="GO:0030692">
    <property type="term" value="C:Noc4p-Nop14p complex"/>
    <property type="evidence" value="ECO:0007669"/>
    <property type="project" value="EnsemblFungi"/>
</dbReference>
<dbReference type="InterPro" id="IPR005612">
    <property type="entry name" value="CCAAT-binding_factor"/>
</dbReference>
<dbReference type="Pfam" id="PF03914">
    <property type="entry name" value="CBF"/>
    <property type="match status" value="1"/>
</dbReference>
<evidence type="ECO:0000313" key="4">
    <source>
        <dbReference type="EMBL" id="OAA32750.1"/>
    </source>
</evidence>
<dbReference type="AlphaFoldDB" id="A0A166UNF8"/>
<organism evidence="4 5">
    <name type="scientific">Moelleriella libera RCEF 2490</name>
    <dbReference type="NCBI Taxonomy" id="1081109"/>
    <lineage>
        <taxon>Eukaryota</taxon>
        <taxon>Fungi</taxon>
        <taxon>Dikarya</taxon>
        <taxon>Ascomycota</taxon>
        <taxon>Pezizomycotina</taxon>
        <taxon>Sordariomycetes</taxon>
        <taxon>Hypocreomycetidae</taxon>
        <taxon>Hypocreales</taxon>
        <taxon>Clavicipitaceae</taxon>
        <taxon>Moelleriella</taxon>
    </lineage>
</organism>
<sequence>MAQGPSEGSKRKRAPAGAEPIKRRKSASEESDDPNARILLIEQGILESRKNYNDIRLLLDTASKYANGEAEPMLAAVALCRIFVRLLALGTFAAARKKLSEKDQVVLDWLKEQRSRYKSMLLQMLDEEAVATTALTLSMGLLKAEGEFLLDKEVYFFPSTFLEDIVKSILLADNEELRRAYIETYAEQYDDIRFFTFQAVKSVIESRTSEDGLSGLFDQVFALMSALDGVPESAEDLDDFYIPKPSRESHPLRSVTQHKKRGRAAWLELMGLIRTKDERKRLLNITSTIIAPWFTKPELLADFLTSSYDTGGSMSLLALSGVYYLIKERNLDYPSFYPKLYSLLDRDILHSKHRSRFFRLLDTFLASTHLPAVLVASFVKRLARLALHAPPGAIVFVVPWIYNLFKRHPTCTFMLHRVVREPELQQQIKDKGFFDPFLADETDPMATRAIESCLWEIVHLQSHYHPNVATIAKIISEQFTKQSYNMEDFLDHSYASLLEAELGKDVKKAPVVEFQIPKRIFLPQTDPAAAPDSLLVRLWNFAP</sequence>
<proteinExistence type="inferred from homology"/>
<evidence type="ECO:0000256" key="2">
    <source>
        <dbReference type="SAM" id="MobiDB-lite"/>
    </source>
</evidence>
<feature type="region of interest" description="Disordered" evidence="2">
    <location>
        <begin position="1"/>
        <end position="33"/>
    </location>
</feature>
<gene>
    <name evidence="4" type="ORF">AAL_00215</name>
</gene>
<feature type="domain" description="CCAAT-binding factor" evidence="3">
    <location>
        <begin position="315"/>
        <end position="472"/>
    </location>
</feature>
<evidence type="ECO:0000313" key="5">
    <source>
        <dbReference type="Proteomes" id="UP000078544"/>
    </source>
</evidence>
<reference evidence="4 5" key="1">
    <citation type="journal article" date="2016" name="Genome Biol. Evol.">
        <title>Divergent and convergent evolution of fungal pathogenicity.</title>
        <authorList>
            <person name="Shang Y."/>
            <person name="Xiao G."/>
            <person name="Zheng P."/>
            <person name="Cen K."/>
            <person name="Zhan S."/>
            <person name="Wang C."/>
        </authorList>
    </citation>
    <scope>NUCLEOTIDE SEQUENCE [LARGE SCALE GENOMIC DNA]</scope>
    <source>
        <strain evidence="4 5">RCEF 2490</strain>
    </source>
</reference>